<feature type="domain" description="HRDC" evidence="24">
    <location>
        <begin position="1044"/>
        <end position="1124"/>
    </location>
</feature>
<dbReference type="SMART" id="SM00341">
    <property type="entry name" value="HRDC"/>
    <property type="match status" value="1"/>
</dbReference>
<dbReference type="GO" id="GO:0016787">
    <property type="term" value="F:hydrolase activity"/>
    <property type="evidence" value="ECO:0007669"/>
    <property type="project" value="UniProtKB-KW"/>
</dbReference>
<keyword evidence="28" id="KW-1185">Reference proteome</keyword>
<keyword evidence="15" id="KW-0539">Nucleus</keyword>
<evidence type="ECO:0000313" key="28">
    <source>
        <dbReference type="Proteomes" id="UP001627154"/>
    </source>
</evidence>
<dbReference type="SUPFAM" id="SSF47819">
    <property type="entry name" value="HRDC-like"/>
    <property type="match status" value="1"/>
</dbReference>
<evidence type="ECO:0000256" key="3">
    <source>
        <dbReference type="ARBA" id="ARBA00005446"/>
    </source>
</evidence>
<dbReference type="AlphaFoldDB" id="A0ABD2W8Y5"/>
<keyword evidence="14" id="KW-0413">Isomerase</keyword>
<evidence type="ECO:0000256" key="4">
    <source>
        <dbReference type="ARBA" id="ARBA00022705"/>
    </source>
</evidence>
<evidence type="ECO:0000256" key="19">
    <source>
        <dbReference type="ARBA" id="ARBA00049360"/>
    </source>
</evidence>
<dbReference type="InterPro" id="IPR004589">
    <property type="entry name" value="DNA_helicase_ATP-dep_RecQ"/>
</dbReference>
<dbReference type="FunFam" id="3.40.50.300:FF:000537">
    <property type="entry name" value="Bloom syndrome RecQ-like helicase"/>
    <property type="match status" value="1"/>
</dbReference>
<dbReference type="Pfam" id="PF16124">
    <property type="entry name" value="RecQ_Zn_bind"/>
    <property type="match status" value="1"/>
</dbReference>
<dbReference type="Gene3D" id="3.40.50.300">
    <property type="entry name" value="P-loop containing nucleotide triphosphate hydrolases"/>
    <property type="match status" value="2"/>
</dbReference>
<dbReference type="InterPro" id="IPR010997">
    <property type="entry name" value="HRDC-like_sf"/>
</dbReference>
<dbReference type="InterPro" id="IPR018982">
    <property type="entry name" value="RQC_domain"/>
</dbReference>
<reference evidence="27 28" key="1">
    <citation type="journal article" date="2024" name="bioRxiv">
        <title>A reference genome for Trichogramma kaykai: A tiny desert-dwelling parasitoid wasp with competing sex-ratio distorters.</title>
        <authorList>
            <person name="Culotta J."/>
            <person name="Lindsey A.R."/>
        </authorList>
    </citation>
    <scope>NUCLEOTIDE SEQUENCE [LARGE SCALE GENOMIC DNA]</scope>
    <source>
        <strain evidence="27 28">KSX58</strain>
    </source>
</reference>
<comment type="cofactor">
    <cofactor evidence="1">
        <name>Zn(2+)</name>
        <dbReference type="ChEBI" id="CHEBI:29105"/>
    </cofactor>
</comment>
<dbReference type="GO" id="GO:0006260">
    <property type="term" value="P:DNA replication"/>
    <property type="evidence" value="ECO:0007669"/>
    <property type="project" value="UniProtKB-KW"/>
</dbReference>
<evidence type="ECO:0000256" key="9">
    <source>
        <dbReference type="ARBA" id="ARBA00022806"/>
    </source>
</evidence>
<proteinExistence type="inferred from homology"/>
<evidence type="ECO:0000256" key="16">
    <source>
        <dbReference type="ARBA" id="ARBA00034617"/>
    </source>
</evidence>
<comment type="subcellular location">
    <subcellularLocation>
        <location evidence="2">Nucleus</location>
    </subcellularLocation>
</comment>
<keyword evidence="5" id="KW-0479">Metal-binding</keyword>
<dbReference type="Pfam" id="PF00570">
    <property type="entry name" value="HRDC"/>
    <property type="match status" value="1"/>
</dbReference>
<dbReference type="Pfam" id="PF09382">
    <property type="entry name" value="RQC"/>
    <property type="match status" value="1"/>
</dbReference>
<dbReference type="PANTHER" id="PTHR13710:SF153">
    <property type="entry name" value="RECQ-LIKE DNA HELICASE BLM"/>
    <property type="match status" value="1"/>
</dbReference>
<dbReference type="InterPro" id="IPR027417">
    <property type="entry name" value="P-loop_NTPase"/>
</dbReference>
<sequence>MSDFNKMKANCQEDFTSLLSSDDEVIVPKRLNFKSFKRSTKATIISESDDSDSYNSNVVEKELFSKNDTKNKIDSPVDSLKGSESSYITQKFESPKKVWKGPDVKLHLKPLGLDNKLDKWIESLKKDPLISSHTSADTEKKLKENDSTLKDIDIQILEKFYNAMDNMPIEVLSKFPQFDPETFQKLKSIRQKVRCRIRQNERRLISLDTKKESINSTNYNDLFQDFAESNCKRDKNEISHYNNGEIRPNKIEVTNEFKKSLSLSKITNAINQKKEQNYLVKPGSSSSDKLKKKSQFQLKIPVKTKMSSEVTKKLTEMMDKNKKNAIIIPDNEERTNQFDVAQSYAENNEFNYSNSTTSFCDTSILDSKSPSPSPKKMNKMSLGKKNYHENSTSIAESNKSNDHWNNHNDSYDNEINLSLQSRESDCFIVSTKQESLNNKPTSFKKMFGDDDYLNKPNFSKTSTETKFTGNFKNDGISGDFDGFEYPFSKLMLQIFRKKFGLYEFRPNQLQAINAAILGFDCFVLMPTGGGKSLCYQLPALMSPGLTIVVSPLKSLILDQTQKLLSLDIPATHMSGDLTEAQVDSVYGELCKKEVTLKLLYVTPEKISISQKLISTLTALYQRGQLSRFVIDEAHCVSQWGHDFRPDYKKLKILRENYPNVPTMALTATATPRVRTDILNQLGMTTPKWFMSSFNRPNLQYRVIIKKGKSSSDEATGMIQAKFKNECGIVYCISRKDCDDYAEQMKLNGIKAMSYHAGLSDKQRSTIQGKWIAEKIKVICATIAFGMGIDKPNVRFVIHAGLPKSIEGYYQESGRAGRDSENAECILFYNYADMYRHKKMIQLDASSAEAKKTNEENLMKMVAYCENITDCRRAIQLNYFGELFDRELCIANKATACDNCRLQGQFVEQDVTDDAKALITLVRDLTKNRSQRVTVLQLIDIYKGSNLQKIRDAGQDKHKYFGKGKSWTRSDLERVLHKLVLENNLKEELYITNEIACGYLGLGPKAQDLMISNKKIFIKNKKPSEKSNVIATVTSISKAGDNELRELEQNCYTELAQIVNGIADALDVSSNSIMNMVAVRVMSQRLPETEEEMLSIPHVTKANYDKYGKTLMDIIQKYAEQRKEILKKKEIIKTAIETVKNDFEESMEDDDWRETANSVVKTGVKRRPSRRGGTYKKFKRSGSARGGKSRGRGRGVSSRGRASSSRGKTTSSRGKASTSTGPGLMEFSQKKSYTDHPYRYLSLL</sequence>
<dbReference type="EMBL" id="JBJJXI010000123">
    <property type="protein sequence ID" value="KAL3389361.1"/>
    <property type="molecule type" value="Genomic_DNA"/>
</dbReference>
<gene>
    <name evidence="27" type="ORF">TKK_015596</name>
</gene>
<name>A0ABD2W8Y5_9HYME</name>
<evidence type="ECO:0000256" key="5">
    <source>
        <dbReference type="ARBA" id="ARBA00022723"/>
    </source>
</evidence>
<keyword evidence="6" id="KW-0547">Nucleotide-binding</keyword>
<dbReference type="PANTHER" id="PTHR13710">
    <property type="entry name" value="DNA HELICASE RECQ FAMILY MEMBER"/>
    <property type="match status" value="1"/>
</dbReference>
<dbReference type="GO" id="GO:0007131">
    <property type="term" value="P:reciprocal meiotic recombination"/>
    <property type="evidence" value="ECO:0007669"/>
    <property type="project" value="UniProtKB-ARBA"/>
</dbReference>
<dbReference type="PROSITE" id="PS00690">
    <property type="entry name" value="DEAH_ATP_HELICASE"/>
    <property type="match status" value="1"/>
</dbReference>
<dbReference type="PROSITE" id="PS51192">
    <property type="entry name" value="HELICASE_ATP_BIND_1"/>
    <property type="match status" value="1"/>
</dbReference>
<feature type="compositionally biased region" description="Low complexity" evidence="23">
    <location>
        <begin position="1194"/>
        <end position="1214"/>
    </location>
</feature>
<dbReference type="FunFam" id="1.10.10.10:FF:000495">
    <property type="entry name" value="RecQ family helicase MusN"/>
    <property type="match status" value="1"/>
</dbReference>
<dbReference type="InterPro" id="IPR011545">
    <property type="entry name" value="DEAD/DEAH_box_helicase_dom"/>
</dbReference>
<dbReference type="PROSITE" id="PS50967">
    <property type="entry name" value="HRDC"/>
    <property type="match status" value="1"/>
</dbReference>
<dbReference type="Proteomes" id="UP001627154">
    <property type="component" value="Unassembled WGS sequence"/>
</dbReference>
<evidence type="ECO:0000256" key="21">
    <source>
        <dbReference type="ARBA" id="ARBA00076065"/>
    </source>
</evidence>
<dbReference type="Pfam" id="PF00270">
    <property type="entry name" value="DEAD"/>
    <property type="match status" value="1"/>
</dbReference>
<evidence type="ECO:0000256" key="10">
    <source>
        <dbReference type="ARBA" id="ARBA00022833"/>
    </source>
</evidence>
<dbReference type="Gene3D" id="1.10.150.80">
    <property type="entry name" value="HRDC domain"/>
    <property type="match status" value="1"/>
</dbReference>
<dbReference type="GO" id="GO:0005634">
    <property type="term" value="C:nucleus"/>
    <property type="evidence" value="ECO:0007669"/>
    <property type="project" value="UniProtKB-SubCell"/>
</dbReference>
<comment type="catalytic activity">
    <reaction evidence="19">
        <text>ATP + H2O = ADP + phosphate + H(+)</text>
        <dbReference type="Rhea" id="RHEA:13065"/>
        <dbReference type="ChEBI" id="CHEBI:15377"/>
        <dbReference type="ChEBI" id="CHEBI:15378"/>
        <dbReference type="ChEBI" id="CHEBI:30616"/>
        <dbReference type="ChEBI" id="CHEBI:43474"/>
        <dbReference type="ChEBI" id="CHEBI:456216"/>
    </reaction>
</comment>
<comment type="caution">
    <text evidence="27">The sequence shown here is derived from an EMBL/GenBank/DDBJ whole genome shotgun (WGS) entry which is preliminary data.</text>
</comment>
<dbReference type="InterPro" id="IPR001650">
    <property type="entry name" value="Helicase_C-like"/>
</dbReference>
<evidence type="ECO:0000256" key="8">
    <source>
        <dbReference type="ARBA" id="ARBA00022801"/>
    </source>
</evidence>
<feature type="domain" description="Helicase ATP-binding" evidence="25">
    <location>
        <begin position="512"/>
        <end position="687"/>
    </location>
</feature>
<dbReference type="SMART" id="SM00490">
    <property type="entry name" value="HELICc"/>
    <property type="match status" value="1"/>
</dbReference>
<evidence type="ECO:0000256" key="13">
    <source>
        <dbReference type="ARBA" id="ARBA00023204"/>
    </source>
</evidence>
<evidence type="ECO:0000256" key="1">
    <source>
        <dbReference type="ARBA" id="ARBA00001947"/>
    </source>
</evidence>
<evidence type="ECO:0000256" key="20">
    <source>
        <dbReference type="ARBA" id="ARBA00073450"/>
    </source>
</evidence>
<dbReference type="GO" id="GO:0003677">
    <property type="term" value="F:DNA binding"/>
    <property type="evidence" value="ECO:0007669"/>
    <property type="project" value="UniProtKB-KW"/>
</dbReference>
<dbReference type="InterPro" id="IPR002464">
    <property type="entry name" value="DNA/RNA_helicase_DEAH_CS"/>
</dbReference>
<dbReference type="SMART" id="SM00487">
    <property type="entry name" value="DEXDc"/>
    <property type="match status" value="1"/>
</dbReference>
<keyword evidence="12" id="KW-0238">DNA-binding</keyword>
<evidence type="ECO:0000256" key="15">
    <source>
        <dbReference type="ARBA" id="ARBA00023242"/>
    </source>
</evidence>
<evidence type="ECO:0000256" key="14">
    <source>
        <dbReference type="ARBA" id="ARBA00023235"/>
    </source>
</evidence>
<feature type="compositionally biased region" description="Basic residues" evidence="23">
    <location>
        <begin position="1162"/>
        <end position="1192"/>
    </location>
</feature>
<dbReference type="NCBIfam" id="TIGR00614">
    <property type="entry name" value="recQ_fam"/>
    <property type="match status" value="1"/>
</dbReference>
<dbReference type="GO" id="GO:0046872">
    <property type="term" value="F:metal ion binding"/>
    <property type="evidence" value="ECO:0007669"/>
    <property type="project" value="UniProtKB-KW"/>
</dbReference>
<evidence type="ECO:0000256" key="18">
    <source>
        <dbReference type="ARBA" id="ARBA00044542"/>
    </source>
</evidence>
<dbReference type="GO" id="GO:0043138">
    <property type="term" value="F:3'-5' DNA helicase activity"/>
    <property type="evidence" value="ECO:0007669"/>
    <property type="project" value="UniProtKB-EC"/>
</dbReference>
<dbReference type="FunFam" id="3.40.50.300:FF:000340">
    <property type="entry name" value="Bloom syndrome, RecQ helicase"/>
    <property type="match status" value="1"/>
</dbReference>
<dbReference type="Gene3D" id="1.10.10.10">
    <property type="entry name" value="Winged helix-like DNA-binding domain superfamily/Winged helix DNA-binding domain"/>
    <property type="match status" value="1"/>
</dbReference>
<evidence type="ECO:0000259" key="25">
    <source>
        <dbReference type="PROSITE" id="PS51192"/>
    </source>
</evidence>
<keyword evidence="10" id="KW-0862">Zinc</keyword>
<dbReference type="PROSITE" id="PS51194">
    <property type="entry name" value="HELICASE_CTER"/>
    <property type="match status" value="1"/>
</dbReference>
<keyword evidence="7" id="KW-0227">DNA damage</keyword>
<comment type="catalytic activity">
    <reaction evidence="16">
        <text>Couples ATP hydrolysis with the unwinding of duplex DNA by translocating in the 3'-5' direction.</text>
        <dbReference type="EC" id="5.6.2.4"/>
    </reaction>
</comment>
<keyword evidence="8" id="KW-0378">Hydrolase</keyword>
<organism evidence="27 28">
    <name type="scientific">Trichogramma kaykai</name>
    <dbReference type="NCBI Taxonomy" id="54128"/>
    <lineage>
        <taxon>Eukaryota</taxon>
        <taxon>Metazoa</taxon>
        <taxon>Ecdysozoa</taxon>
        <taxon>Arthropoda</taxon>
        <taxon>Hexapoda</taxon>
        <taxon>Insecta</taxon>
        <taxon>Pterygota</taxon>
        <taxon>Neoptera</taxon>
        <taxon>Endopterygota</taxon>
        <taxon>Hymenoptera</taxon>
        <taxon>Apocrita</taxon>
        <taxon>Proctotrupomorpha</taxon>
        <taxon>Chalcidoidea</taxon>
        <taxon>Trichogrammatidae</taxon>
        <taxon>Trichogramma</taxon>
    </lineage>
</organism>
<evidence type="ECO:0000259" key="24">
    <source>
        <dbReference type="PROSITE" id="PS50967"/>
    </source>
</evidence>
<evidence type="ECO:0000259" key="26">
    <source>
        <dbReference type="PROSITE" id="PS51194"/>
    </source>
</evidence>
<evidence type="ECO:0000256" key="7">
    <source>
        <dbReference type="ARBA" id="ARBA00022763"/>
    </source>
</evidence>
<keyword evidence="11" id="KW-0067">ATP-binding</keyword>
<keyword evidence="13" id="KW-0234">DNA repair</keyword>
<dbReference type="Pfam" id="PF00271">
    <property type="entry name" value="Helicase_C"/>
    <property type="match status" value="1"/>
</dbReference>
<dbReference type="InterPro" id="IPR002121">
    <property type="entry name" value="HRDC_dom"/>
</dbReference>
<keyword evidence="9" id="KW-0347">Helicase</keyword>
<feature type="region of interest" description="Disordered" evidence="23">
    <location>
        <begin position="1162"/>
        <end position="1230"/>
    </location>
</feature>
<evidence type="ECO:0000256" key="17">
    <source>
        <dbReference type="ARBA" id="ARBA00034808"/>
    </source>
</evidence>
<evidence type="ECO:0000256" key="6">
    <source>
        <dbReference type="ARBA" id="ARBA00022741"/>
    </source>
</evidence>
<evidence type="ECO:0000256" key="23">
    <source>
        <dbReference type="SAM" id="MobiDB-lite"/>
    </source>
</evidence>
<evidence type="ECO:0000256" key="11">
    <source>
        <dbReference type="ARBA" id="ARBA00022840"/>
    </source>
</evidence>
<dbReference type="EC" id="5.6.2.4" evidence="17"/>
<dbReference type="CDD" id="cd18794">
    <property type="entry name" value="SF2_C_RecQ"/>
    <property type="match status" value="1"/>
</dbReference>
<dbReference type="InterPro" id="IPR036388">
    <property type="entry name" value="WH-like_DNA-bd_sf"/>
</dbReference>
<dbReference type="InterPro" id="IPR032284">
    <property type="entry name" value="RecQ_Zn-bd"/>
</dbReference>
<dbReference type="InterPro" id="IPR044876">
    <property type="entry name" value="HRDC_dom_sf"/>
</dbReference>
<keyword evidence="4" id="KW-0235">DNA replication</keyword>
<protein>
    <recommendedName>
        <fullName evidence="20">RecQ-like DNA helicase BLM</fullName>
        <ecNumber evidence="17">5.6.2.4</ecNumber>
    </recommendedName>
    <alternativeName>
        <fullName evidence="21">Bloom syndrome protein homolog</fullName>
    </alternativeName>
    <alternativeName>
        <fullName evidence="18">DNA 3'-5' helicase BLM</fullName>
    </alternativeName>
    <alternativeName>
        <fullName evidence="22">RecQ helicase homolog</fullName>
    </alternativeName>
</protein>
<evidence type="ECO:0000256" key="22">
    <source>
        <dbReference type="ARBA" id="ARBA00076271"/>
    </source>
</evidence>
<dbReference type="GO" id="GO:0005524">
    <property type="term" value="F:ATP binding"/>
    <property type="evidence" value="ECO:0007669"/>
    <property type="project" value="UniProtKB-KW"/>
</dbReference>
<accession>A0ABD2W8Y5</accession>
<evidence type="ECO:0000256" key="2">
    <source>
        <dbReference type="ARBA" id="ARBA00004123"/>
    </source>
</evidence>
<dbReference type="GO" id="GO:0000724">
    <property type="term" value="P:double-strand break repair via homologous recombination"/>
    <property type="evidence" value="ECO:0007669"/>
    <property type="project" value="UniProtKB-ARBA"/>
</dbReference>
<feature type="domain" description="Helicase C-terminal" evidence="26">
    <location>
        <begin position="717"/>
        <end position="858"/>
    </location>
</feature>
<evidence type="ECO:0000256" key="12">
    <source>
        <dbReference type="ARBA" id="ARBA00023125"/>
    </source>
</evidence>
<dbReference type="SUPFAM" id="SSF52540">
    <property type="entry name" value="P-loop containing nucleoside triphosphate hydrolases"/>
    <property type="match status" value="2"/>
</dbReference>
<dbReference type="SMART" id="SM00956">
    <property type="entry name" value="RQC"/>
    <property type="match status" value="1"/>
</dbReference>
<dbReference type="InterPro" id="IPR014001">
    <property type="entry name" value="Helicase_ATP-bd"/>
</dbReference>
<comment type="similarity">
    <text evidence="3">Belongs to the helicase family. RecQ subfamily.</text>
</comment>
<evidence type="ECO:0000313" key="27">
    <source>
        <dbReference type="EMBL" id="KAL3389361.1"/>
    </source>
</evidence>